<proteinExistence type="predicted"/>
<evidence type="ECO:0000313" key="2">
    <source>
        <dbReference type="Proteomes" id="UP000632766"/>
    </source>
</evidence>
<organism evidence="1 2">
    <name type="scientific">Amazonocrinis nigriterrae CENA67</name>
    <dbReference type="NCBI Taxonomy" id="2794033"/>
    <lineage>
        <taxon>Bacteria</taxon>
        <taxon>Bacillati</taxon>
        <taxon>Cyanobacteriota</taxon>
        <taxon>Cyanophyceae</taxon>
        <taxon>Nostocales</taxon>
        <taxon>Nostocaceae</taxon>
        <taxon>Amazonocrinis</taxon>
        <taxon>Amazonocrinis nigriterrae</taxon>
    </lineage>
</organism>
<protein>
    <submittedName>
        <fullName evidence="1">Uncharacterized protein</fullName>
    </submittedName>
</protein>
<comment type="caution">
    <text evidence="1">The sequence shown here is derived from an EMBL/GenBank/DDBJ whole genome shotgun (WGS) entry which is preliminary data.</text>
</comment>
<dbReference type="EMBL" id="JAECZC010000004">
    <property type="protein sequence ID" value="MBH8561422.1"/>
    <property type="molecule type" value="Genomic_DNA"/>
</dbReference>
<evidence type="ECO:0000313" key="1">
    <source>
        <dbReference type="EMBL" id="MBH8561422.1"/>
    </source>
</evidence>
<reference evidence="1 2" key="1">
    <citation type="journal article" date="2021" name="Int. J. Syst. Evol. Microbiol.">
        <title>Amazonocrinis nigriterrae gen. nov., sp. nov., Atlanticothrix silvestris gen. nov., sp. nov. and Dendronalium phyllosphericum gen. nov., sp. nov., nostocacean cyanobacteria from Brazilian environments.</title>
        <authorList>
            <person name="Alvarenga D.O."/>
            <person name="Andreote A.P.D."/>
            <person name="Branco L.H.Z."/>
            <person name="Delbaje E."/>
            <person name="Cruz R.B."/>
            <person name="Varani A.M."/>
            <person name="Fiore M.F."/>
        </authorList>
    </citation>
    <scope>NUCLEOTIDE SEQUENCE [LARGE SCALE GENOMIC DNA]</scope>
    <source>
        <strain evidence="1 2">CENA67</strain>
    </source>
</reference>
<dbReference type="AlphaFoldDB" id="A0A8J7HQB9"/>
<accession>A0A8J7HQB9</accession>
<gene>
    <name evidence="1" type="ORF">I8748_04380</name>
</gene>
<name>A0A8J7HQB9_9NOST</name>
<sequence>MRWRLLEVKRSLLRATTAYPSFTLTTSPSAKSGYLVDSFTCSDRSN</sequence>
<dbReference type="RefSeq" id="WP_198123438.1">
    <property type="nucleotide sequence ID" value="NZ_JAECZC010000004.1"/>
</dbReference>
<dbReference type="Proteomes" id="UP000632766">
    <property type="component" value="Unassembled WGS sequence"/>
</dbReference>
<keyword evidence="2" id="KW-1185">Reference proteome</keyword>